<dbReference type="InterPro" id="IPR035999">
    <property type="entry name" value="Sec7_dom_sf"/>
</dbReference>
<dbReference type="InterPro" id="IPR023394">
    <property type="entry name" value="Sec7_C_sf"/>
</dbReference>
<evidence type="ECO:0000256" key="2">
    <source>
        <dbReference type="SAM" id="MobiDB-lite"/>
    </source>
</evidence>
<feature type="region of interest" description="Disordered" evidence="2">
    <location>
        <begin position="980"/>
        <end position="1115"/>
    </location>
</feature>
<feature type="compositionally biased region" description="Low complexity" evidence="2">
    <location>
        <begin position="777"/>
        <end position="788"/>
    </location>
</feature>
<dbReference type="PROSITE" id="PS50190">
    <property type="entry name" value="SEC7"/>
    <property type="match status" value="1"/>
</dbReference>
<dbReference type="GO" id="GO:0005085">
    <property type="term" value="F:guanyl-nucleotide exchange factor activity"/>
    <property type="evidence" value="ECO:0007669"/>
    <property type="project" value="InterPro"/>
</dbReference>
<name>A0A166HCF2_9AGAM</name>
<dbReference type="InterPro" id="IPR011993">
    <property type="entry name" value="PH-like_dom_sf"/>
</dbReference>
<feature type="region of interest" description="Disordered" evidence="2">
    <location>
        <begin position="309"/>
        <end position="369"/>
    </location>
</feature>
<evidence type="ECO:0000259" key="3">
    <source>
        <dbReference type="PROSITE" id="PS50190"/>
    </source>
</evidence>
<feature type="domain" description="SEC7" evidence="3">
    <location>
        <begin position="1216"/>
        <end position="1424"/>
    </location>
</feature>
<sequence>MESEQPSTAAEQRAFAVARLKRAASLPRMKDGRRPPMHVEGVSEGEKTPAEDSGVPSPTEPKASPPLPEPRENVKGKEEEEVVVEEEEKHVQVNGTAEAVDAPEASEATETLESTREGMTTPDPSRSKRRSRSRSRSRGSRDFKAKARTTQSPTPTPLVTGNDSSPEESPAPTPQLGLPSSPQLVQPIPSHFIGEMPISRLLLSPRLKTPDRQLLYPGISPPPSAPMTPMLPTLEALQKGLFRSNSAAARMMAMQKLTGSVEAYDQSSSAGTPPPLPNGNGVSRSNTVTGGERSAARQFLLRRLGERIKEEPVEQNSGSEEIVAPPPPPSPSPKRRRRRSRRGSVGASTAADEMEYNYNSTGTGNNTPLVPVAPLPFTLDQLLSKVEPVPRPPSTKPSRAHEHFLQRERENALARLNGGSQSPSYEPPRKRRSVVIEDEDDNFEGPDSQLPKFNLPMLPDRLAQMAARMPHASDAPSAGSMESTFGVAVPLYLSPFPGQQFSPHNNFPTSPFGTPLKEEKSFRDEDEEQVLYQADNYRAKSPFHDAYDREISWIAEPVPATRIPIQDDTEVDDEEEEPEEDEYEEEEPTEEDTHHTSAPSPPADHSSQSYDEESQGDSSTYKELVIETSPERDASNVPPSPSSMAALSNTVSIIQTNDSESPQVYPARLSVASRIQSASDRSPLNTEFEWDDVRGPPPEMHKRGESASTWEKVKSTFSRGPGGRRSRTNSLSKRDNTDSSVSRESGASLGSSKTDKGDGVGLNGAFAYQAVQPQQNPSASGSALSLSPHPAPRNGASPIPPASSADLSKYQDSKLFPFPGMKKLEEQRNRARGMSLSSSTPDILLANTGEDAMPQYVLSGTLESNRERKLSHQASDSHLGRYKNVAAPPLSANPSTSSNTDYFNLNPRSPQSGLKLPTNREGVRRWLSNKKIFTSQMTSPTPSSSSSNPSPPTFNHSPGSYKKPSLTDVLLGRKDNDWSADWEEIGSEKSRTPTSAVSPNGPAIPGKAVPDRKPQPSIPPAVNGTSGAQSDTERTPKAQKVVPHFNATSPQPYLAPLSPDLPSPAEEPASPSPTPDPLSSVSDFPTRSTSDSSSNTSSQYSGYHAYTNKPQVPSEGSVVLQRLDEMLGRGPRSPMWASAIEDPPRKLLLSSPVLQVASANTVKDRFLFLFSDILVIAKPIILDRESFTDTSKPNPMDRKFIVKSVVLLRNLRFSAEREETRKRSDTLPAPRNALMRAFTLQFSRDPDVAVSTLMEQVGRRDDAAIGRLLFQTLDLDRAQLGEFLSHRTSRACLKVYVDSFGFTGVRVDNALRVFLCSIHIPQKANQASSYSPLDILLDSFASRWYEANAGIVAYDKDLAYRLVRAVVQLNEVLHGDIADEPGPMGYPRRNVTIRDFVDAFRRYDGRGLASDELLSSIYDSVRCERLSQARNPAVGGPANISITVKRPPPTRLTYRIQSEPIMLRIPQADPHLTIQLHGEGLTFDPPILNFAKSPEASFRITGTALGPKTMIIARSGPNAILYSGLPQSCSLVVERAFMRNTFNLAFSNHGGVKRRYMFSVDDPLIRHQWAVSLKRQVDAATAATSTNPASVGTSKFHRAAERTAFRVLQETLIGSQASGSDQVHSSIDKAFGRLASSPRNPYNKNGQSTPAQDQRNALAGKTGIAEMHARSKSRSQFYHYQAGTLEADLNQNSSFDSFEGDVGYGDEDTHVSSRLWSAHDLEMQCQQNSSIALVLSFLQIGSP</sequence>
<feature type="compositionally biased region" description="Basic residues" evidence="2">
    <location>
        <begin position="127"/>
        <end position="138"/>
    </location>
</feature>
<keyword evidence="1" id="KW-0945">Host-virus interaction</keyword>
<evidence type="ECO:0000256" key="1">
    <source>
        <dbReference type="ARBA" id="ARBA00022581"/>
    </source>
</evidence>
<organism evidence="4 5">
    <name type="scientific">Athelia psychrophila</name>
    <dbReference type="NCBI Taxonomy" id="1759441"/>
    <lineage>
        <taxon>Eukaryota</taxon>
        <taxon>Fungi</taxon>
        <taxon>Dikarya</taxon>
        <taxon>Basidiomycota</taxon>
        <taxon>Agaricomycotina</taxon>
        <taxon>Agaricomycetes</taxon>
        <taxon>Agaricomycetidae</taxon>
        <taxon>Atheliales</taxon>
        <taxon>Atheliaceae</taxon>
        <taxon>Athelia</taxon>
    </lineage>
</organism>
<gene>
    <name evidence="4" type="ORF">FIBSPDRAFT_1046012</name>
</gene>
<dbReference type="Gene3D" id="1.10.1000.11">
    <property type="entry name" value="Arf Nucleotide-binding Site Opener,domain 2"/>
    <property type="match status" value="1"/>
</dbReference>
<dbReference type="Pfam" id="PF01369">
    <property type="entry name" value="Sec7"/>
    <property type="match status" value="1"/>
</dbReference>
<feature type="compositionally biased region" description="Basic and acidic residues" evidence="2">
    <location>
        <begin position="691"/>
        <end position="705"/>
    </location>
</feature>
<feature type="compositionally biased region" description="Polar residues" evidence="2">
    <location>
        <begin position="892"/>
        <end position="912"/>
    </location>
</feature>
<dbReference type="SUPFAM" id="SSF50729">
    <property type="entry name" value="PH domain-like"/>
    <property type="match status" value="1"/>
</dbReference>
<feature type="compositionally biased region" description="Low complexity" evidence="2">
    <location>
        <begin position="356"/>
        <end position="367"/>
    </location>
</feature>
<dbReference type="OrthoDB" id="430364at2759"/>
<feature type="compositionally biased region" description="Low complexity" evidence="2">
    <location>
        <begin position="1077"/>
        <end position="1101"/>
    </location>
</feature>
<evidence type="ECO:0000313" key="5">
    <source>
        <dbReference type="Proteomes" id="UP000076532"/>
    </source>
</evidence>
<evidence type="ECO:0000313" key="4">
    <source>
        <dbReference type="EMBL" id="KZP18711.1"/>
    </source>
</evidence>
<dbReference type="SMART" id="SM00222">
    <property type="entry name" value="Sec7"/>
    <property type="match status" value="1"/>
</dbReference>
<feature type="region of interest" description="Disordered" evidence="2">
    <location>
        <begin position="862"/>
        <end position="968"/>
    </location>
</feature>
<dbReference type="SUPFAM" id="SSF48425">
    <property type="entry name" value="Sec7 domain"/>
    <property type="match status" value="1"/>
</dbReference>
<feature type="compositionally biased region" description="Polar residues" evidence="2">
    <location>
        <begin position="1637"/>
        <end position="1655"/>
    </location>
</feature>
<feature type="compositionally biased region" description="Low complexity" evidence="2">
    <location>
        <begin position="102"/>
        <end position="112"/>
    </location>
</feature>
<feature type="region of interest" description="Disordered" evidence="2">
    <location>
        <begin position="264"/>
        <end position="294"/>
    </location>
</feature>
<dbReference type="Gene3D" id="2.30.29.30">
    <property type="entry name" value="Pleckstrin-homology domain (PH domain)/Phosphotyrosine-binding domain (PTB)"/>
    <property type="match status" value="1"/>
</dbReference>
<feature type="compositionally biased region" description="Low complexity" evidence="2">
    <location>
        <begin position="1055"/>
        <end position="1069"/>
    </location>
</feature>
<keyword evidence="5" id="KW-1185">Reference proteome</keyword>
<accession>A0A166HCF2</accession>
<reference evidence="4 5" key="1">
    <citation type="journal article" date="2016" name="Mol. Biol. Evol.">
        <title>Comparative Genomics of Early-Diverging Mushroom-Forming Fungi Provides Insights into the Origins of Lignocellulose Decay Capabilities.</title>
        <authorList>
            <person name="Nagy L.G."/>
            <person name="Riley R."/>
            <person name="Tritt A."/>
            <person name="Adam C."/>
            <person name="Daum C."/>
            <person name="Floudas D."/>
            <person name="Sun H."/>
            <person name="Yadav J.S."/>
            <person name="Pangilinan J."/>
            <person name="Larsson K.H."/>
            <person name="Matsuura K."/>
            <person name="Barry K."/>
            <person name="Labutti K."/>
            <person name="Kuo R."/>
            <person name="Ohm R.A."/>
            <person name="Bhattacharya S.S."/>
            <person name="Shirouzu T."/>
            <person name="Yoshinaga Y."/>
            <person name="Martin F.M."/>
            <person name="Grigoriev I.V."/>
            <person name="Hibbett D.S."/>
        </authorList>
    </citation>
    <scope>NUCLEOTIDE SEQUENCE [LARGE SCALE GENOMIC DNA]</scope>
    <source>
        <strain evidence="4 5">CBS 109695</strain>
    </source>
</reference>
<feature type="compositionally biased region" description="Polar residues" evidence="2">
    <location>
        <begin position="673"/>
        <end position="685"/>
    </location>
</feature>
<feature type="compositionally biased region" description="Polar residues" evidence="2">
    <location>
        <begin position="148"/>
        <end position="164"/>
    </location>
</feature>
<feature type="region of interest" description="Disordered" evidence="2">
    <location>
        <begin position="22"/>
        <end position="188"/>
    </location>
</feature>
<dbReference type="PANTHER" id="PTHR13037">
    <property type="entry name" value="FORMIN"/>
    <property type="match status" value="1"/>
</dbReference>
<proteinExistence type="predicted"/>
<feature type="compositionally biased region" description="Acidic residues" evidence="2">
    <location>
        <begin position="567"/>
        <end position="590"/>
    </location>
</feature>
<dbReference type="GO" id="GO:0032012">
    <property type="term" value="P:regulation of ARF protein signal transduction"/>
    <property type="evidence" value="ECO:0007669"/>
    <property type="project" value="InterPro"/>
</dbReference>
<feature type="compositionally biased region" description="Polar residues" evidence="2">
    <location>
        <begin position="738"/>
        <end position="752"/>
    </location>
</feature>
<feature type="compositionally biased region" description="Low complexity" evidence="2">
    <location>
        <begin position="934"/>
        <end position="958"/>
    </location>
</feature>
<dbReference type="EMBL" id="KV417570">
    <property type="protein sequence ID" value="KZP18711.1"/>
    <property type="molecule type" value="Genomic_DNA"/>
</dbReference>
<feature type="compositionally biased region" description="Basic and acidic residues" evidence="2">
    <location>
        <begin position="69"/>
        <end position="78"/>
    </location>
</feature>
<dbReference type="PANTHER" id="PTHR13037:SF24">
    <property type="entry name" value="POLYCOMB PROTEIN PCL-RELATED"/>
    <property type="match status" value="1"/>
</dbReference>
<feature type="region of interest" description="Disordered" evidence="2">
    <location>
        <begin position="558"/>
        <end position="814"/>
    </location>
</feature>
<feature type="compositionally biased region" description="Basic residues" evidence="2">
    <location>
        <begin position="333"/>
        <end position="342"/>
    </location>
</feature>
<dbReference type="InterPro" id="IPR000904">
    <property type="entry name" value="Sec7_dom"/>
</dbReference>
<dbReference type="Proteomes" id="UP000076532">
    <property type="component" value="Unassembled WGS sequence"/>
</dbReference>
<protein>
    <recommendedName>
        <fullName evidence="3">SEC7 domain-containing protein</fullName>
    </recommendedName>
</protein>
<feature type="compositionally biased region" description="Polar residues" evidence="2">
    <location>
        <begin position="642"/>
        <end position="662"/>
    </location>
</feature>
<dbReference type="STRING" id="436010.A0A166HCF2"/>
<feature type="compositionally biased region" description="Polar residues" evidence="2">
    <location>
        <begin position="280"/>
        <end position="289"/>
    </location>
</feature>
<feature type="region of interest" description="Disordered" evidence="2">
    <location>
        <begin position="1633"/>
        <end position="1657"/>
    </location>
</feature>